<accession>A0A6L3N8C2</accession>
<dbReference type="Pfam" id="PF08379">
    <property type="entry name" value="Bact_transglu_N"/>
    <property type="match status" value="1"/>
</dbReference>
<dbReference type="EMBL" id="VZOL01001010">
    <property type="protein sequence ID" value="KAB0644741.1"/>
    <property type="molecule type" value="Genomic_DNA"/>
</dbReference>
<comment type="caution">
    <text evidence="3">The sequence shown here is derived from an EMBL/GenBank/DDBJ whole genome shotgun (WGS) entry which is preliminary data.</text>
</comment>
<evidence type="ECO:0000313" key="4">
    <source>
        <dbReference type="Proteomes" id="UP000473571"/>
    </source>
</evidence>
<protein>
    <submittedName>
        <fullName evidence="3">Transglutaminase family protein</fullName>
    </submittedName>
</protein>
<feature type="non-terminal residue" evidence="3">
    <location>
        <position position="67"/>
    </location>
</feature>
<reference evidence="3 4" key="1">
    <citation type="submission" date="2019-09" db="EMBL/GenBank/DDBJ databases">
        <title>Draft genome sequences of 48 bacterial type strains from the CCUG.</title>
        <authorList>
            <person name="Tunovic T."/>
            <person name="Pineiro-Iglesias B."/>
            <person name="Unosson C."/>
            <person name="Inganas E."/>
            <person name="Ohlen M."/>
            <person name="Cardew S."/>
            <person name="Jensie-Markopoulos S."/>
            <person name="Salva-Serra F."/>
            <person name="Jaen-Luchoro D."/>
            <person name="Karlsson R."/>
            <person name="Svensson-Stadler L."/>
            <person name="Chun J."/>
            <person name="Moore E."/>
        </authorList>
    </citation>
    <scope>NUCLEOTIDE SEQUENCE [LARGE SCALE GENOMIC DNA]</scope>
    <source>
        <strain evidence="3 4">CCUG 65687</strain>
    </source>
</reference>
<dbReference type="AlphaFoldDB" id="A0A6L3N8C2"/>
<dbReference type="Proteomes" id="UP000473571">
    <property type="component" value="Unassembled WGS sequence"/>
</dbReference>
<proteinExistence type="predicted"/>
<gene>
    <name evidence="3" type="ORF">F7R13_32820</name>
</gene>
<name>A0A6L3N8C2_9BURK</name>
<dbReference type="InterPro" id="IPR013589">
    <property type="entry name" value="Bac_transglu_N"/>
</dbReference>
<feature type="domain" description="Bacterial transglutaminase-like N-terminal" evidence="2">
    <location>
        <begin position="40"/>
        <end position="65"/>
    </location>
</feature>
<evidence type="ECO:0000259" key="2">
    <source>
        <dbReference type="Pfam" id="PF08379"/>
    </source>
</evidence>
<feature type="region of interest" description="Disordered" evidence="1">
    <location>
        <begin position="1"/>
        <end position="33"/>
    </location>
</feature>
<sequence length="67" mass="6975">MVTPKHAAKTPPAADAGRAKQAAAQATSATPAAVAAGRVLRVTHDTEYRYAARVESAQHQARLQPLA</sequence>
<evidence type="ECO:0000256" key="1">
    <source>
        <dbReference type="SAM" id="MobiDB-lite"/>
    </source>
</evidence>
<evidence type="ECO:0000313" key="3">
    <source>
        <dbReference type="EMBL" id="KAB0644741.1"/>
    </source>
</evidence>
<organism evidence="3 4">
    <name type="scientific">Burkholderia territorii</name>
    <dbReference type="NCBI Taxonomy" id="1503055"/>
    <lineage>
        <taxon>Bacteria</taxon>
        <taxon>Pseudomonadati</taxon>
        <taxon>Pseudomonadota</taxon>
        <taxon>Betaproteobacteria</taxon>
        <taxon>Burkholderiales</taxon>
        <taxon>Burkholderiaceae</taxon>
        <taxon>Burkholderia</taxon>
        <taxon>Burkholderia cepacia complex</taxon>
    </lineage>
</organism>
<dbReference type="RefSeq" id="WP_282960224.1">
    <property type="nucleotide sequence ID" value="NZ_VZOL01001010.1"/>
</dbReference>